<keyword evidence="4 7" id="KW-0055">Arginine biosynthesis</keyword>
<dbReference type="AlphaFoldDB" id="A0A915UBA1"/>
<evidence type="ECO:0000259" key="9">
    <source>
        <dbReference type="Pfam" id="PF14698"/>
    </source>
</evidence>
<dbReference type="PANTHER" id="PTHR43814">
    <property type="entry name" value="ARGININOSUCCINATE LYASE"/>
    <property type="match status" value="1"/>
</dbReference>
<protein>
    <recommendedName>
        <fullName evidence="3 7">Argininosuccinate lyase</fullName>
        <shortName evidence="7">ASAL</shortName>
        <ecNumber evidence="3 7">4.3.2.1</ecNumber>
    </recommendedName>
    <alternativeName>
        <fullName evidence="7">Arginosuccinase</fullName>
    </alternativeName>
</protein>
<dbReference type="PROSITE" id="PS00163">
    <property type="entry name" value="FUMARATE_LYASES"/>
    <property type="match status" value="1"/>
</dbReference>
<comment type="subcellular location">
    <subcellularLocation>
        <location evidence="7">Cytoplasm</location>
    </subcellularLocation>
</comment>
<dbReference type="NCBIfam" id="TIGR00838">
    <property type="entry name" value="argH"/>
    <property type="match status" value="1"/>
</dbReference>
<dbReference type="CDD" id="cd01359">
    <property type="entry name" value="Argininosuccinate_lyase"/>
    <property type="match status" value="1"/>
</dbReference>
<dbReference type="EC" id="4.3.2.1" evidence="3 7"/>
<evidence type="ECO:0000256" key="7">
    <source>
        <dbReference type="HAMAP-Rule" id="MF_00006"/>
    </source>
</evidence>
<proteinExistence type="inferred from homology"/>
<dbReference type="FunFam" id="1.10.275.10:FF:000002">
    <property type="entry name" value="Argininosuccinate lyase"/>
    <property type="match status" value="1"/>
</dbReference>
<dbReference type="GO" id="GO:0004056">
    <property type="term" value="F:argininosuccinate lyase activity"/>
    <property type="evidence" value="ECO:0007669"/>
    <property type="project" value="UniProtKB-UniRule"/>
</dbReference>
<keyword evidence="5 7" id="KW-0028">Amino-acid biosynthesis</keyword>
<dbReference type="SUPFAM" id="SSF48557">
    <property type="entry name" value="L-aspartase-like"/>
    <property type="match status" value="1"/>
</dbReference>
<evidence type="ECO:0000259" key="8">
    <source>
        <dbReference type="Pfam" id="PF00206"/>
    </source>
</evidence>
<dbReference type="InterPro" id="IPR020557">
    <property type="entry name" value="Fumarate_lyase_CS"/>
</dbReference>
<dbReference type="KEGG" id="ddu:GF1_31820"/>
<evidence type="ECO:0000256" key="2">
    <source>
        <dbReference type="ARBA" id="ARBA00004941"/>
    </source>
</evidence>
<keyword evidence="7" id="KW-0963">Cytoplasm</keyword>
<dbReference type="PANTHER" id="PTHR43814:SF1">
    <property type="entry name" value="ARGININOSUCCINATE LYASE"/>
    <property type="match status" value="1"/>
</dbReference>
<sequence>MAQDNGQPGSTDKNKNKKLWGGRFAGTTAASVEAFTESISYDWRLYRHDIQGSMAHARMLARQGLISEQERDAILKGLAEIESEIEQDRFTFRPELEDIHMNIEKALTEKVGAAGEKLHTARSRNDQVALDIRLYLRDEGRVLDELLAGVQKSFVRLARRYLGAVMPGYTHLQRAQPVLLSHHLLAYYEMFGRDRGRVADCVRRLAVMPLGAAAMAGTGLPIDRRFVARELGFDEITANSMDTSGDRDFAMEMLFCLTVIQLHLSRLAEELVLWSSKEFEFIDIGDRYCTGSSIMPQKKNPDIPELIRGKTGRVAGALVALLMTVKGLPMTYNRDLQEDKEQLFDALDTVKASLSITAELLDNTTFRTDRLAEATRGGFMTATDLADYLVKKNMPFRQAHGVVGRIVAHCQERDVEIDELELDELRQFSDLIEEDVFEVLSVEGSVNSRVSEGGTARVRVEEALERAERQLGMT</sequence>
<dbReference type="GO" id="GO:0042450">
    <property type="term" value="P:L-arginine biosynthetic process via ornithine"/>
    <property type="evidence" value="ECO:0007669"/>
    <property type="project" value="UniProtKB-UniRule"/>
</dbReference>
<dbReference type="InterPro" id="IPR009049">
    <property type="entry name" value="Argininosuccinate_lyase"/>
</dbReference>
<evidence type="ECO:0000256" key="4">
    <source>
        <dbReference type="ARBA" id="ARBA00022571"/>
    </source>
</evidence>
<reference evidence="10" key="1">
    <citation type="submission" date="2020-12" db="EMBL/GenBank/DDBJ databases">
        <title>Desulfobium dissulfuricans gen. nov., sp. nov., a novel mesophilic, sulfate-reducing bacterium isolated from a deep-sea hydrothermal vent.</title>
        <authorList>
            <person name="Hashimoto Y."/>
            <person name="Tame A."/>
            <person name="Sawayama S."/>
            <person name="Miyazaki J."/>
            <person name="Takai K."/>
            <person name="Nakagawa S."/>
        </authorList>
    </citation>
    <scope>NUCLEOTIDE SEQUENCE</scope>
    <source>
        <strain evidence="10">GF1</strain>
    </source>
</reference>
<dbReference type="Gene3D" id="1.20.200.10">
    <property type="entry name" value="Fumarase/aspartase (Central domain)"/>
    <property type="match status" value="1"/>
</dbReference>
<comment type="pathway">
    <text evidence="2 7">Amino-acid biosynthesis; L-arginine biosynthesis; L-arginine from L-ornithine and carbamoyl phosphate: step 3/3.</text>
</comment>
<dbReference type="Pfam" id="PF14698">
    <property type="entry name" value="ASL_C2"/>
    <property type="match status" value="1"/>
</dbReference>
<organism evidence="10 11">
    <name type="scientific">Desulfolithobacter dissulfuricans</name>
    <dbReference type="NCBI Taxonomy" id="2795293"/>
    <lineage>
        <taxon>Bacteria</taxon>
        <taxon>Pseudomonadati</taxon>
        <taxon>Thermodesulfobacteriota</taxon>
        <taxon>Desulfobulbia</taxon>
        <taxon>Desulfobulbales</taxon>
        <taxon>Desulfobulbaceae</taxon>
        <taxon>Desulfolithobacter</taxon>
    </lineage>
</organism>
<evidence type="ECO:0000256" key="3">
    <source>
        <dbReference type="ARBA" id="ARBA00012338"/>
    </source>
</evidence>
<comment type="similarity">
    <text evidence="7">Belongs to the lyase 1 family. Argininosuccinate lyase subfamily.</text>
</comment>
<evidence type="ECO:0000313" key="11">
    <source>
        <dbReference type="Proteomes" id="UP001063350"/>
    </source>
</evidence>
<feature type="domain" description="Argininosuccinate lyase C-terminal" evidence="9">
    <location>
        <begin position="379"/>
        <end position="447"/>
    </location>
</feature>
<evidence type="ECO:0000256" key="6">
    <source>
        <dbReference type="ARBA" id="ARBA00023239"/>
    </source>
</evidence>
<dbReference type="InterPro" id="IPR024083">
    <property type="entry name" value="Fumarase/histidase_N"/>
</dbReference>
<keyword evidence="6 7" id="KW-0456">Lyase</keyword>
<name>A0A915UBA1_9BACT</name>
<dbReference type="Gene3D" id="1.10.275.10">
    <property type="entry name" value="Fumarase/aspartase (N-terminal domain)"/>
    <property type="match status" value="1"/>
</dbReference>
<dbReference type="Gene3D" id="1.10.40.30">
    <property type="entry name" value="Fumarase/aspartase (C-terminal domain)"/>
    <property type="match status" value="1"/>
</dbReference>
<dbReference type="RefSeq" id="WP_267927521.1">
    <property type="nucleotide sequence ID" value="NZ_AP024233.1"/>
</dbReference>
<dbReference type="FunFam" id="1.10.40.30:FF:000001">
    <property type="entry name" value="Argininosuccinate lyase"/>
    <property type="match status" value="1"/>
</dbReference>
<feature type="domain" description="Fumarate lyase N-terminal" evidence="8">
    <location>
        <begin position="22"/>
        <end position="316"/>
    </location>
</feature>
<dbReference type="InterPro" id="IPR000362">
    <property type="entry name" value="Fumarate_lyase_fam"/>
</dbReference>
<dbReference type="Pfam" id="PF00206">
    <property type="entry name" value="Lyase_1"/>
    <property type="match status" value="1"/>
</dbReference>
<evidence type="ECO:0000256" key="5">
    <source>
        <dbReference type="ARBA" id="ARBA00022605"/>
    </source>
</evidence>
<keyword evidence="11" id="KW-1185">Reference proteome</keyword>
<dbReference type="EMBL" id="AP024233">
    <property type="protein sequence ID" value="BCO10806.1"/>
    <property type="molecule type" value="Genomic_DNA"/>
</dbReference>
<evidence type="ECO:0000313" key="10">
    <source>
        <dbReference type="EMBL" id="BCO10806.1"/>
    </source>
</evidence>
<gene>
    <name evidence="7 10" type="primary">argH</name>
    <name evidence="10" type="ORF">GF1_31820</name>
</gene>
<dbReference type="GO" id="GO:0005829">
    <property type="term" value="C:cytosol"/>
    <property type="evidence" value="ECO:0007669"/>
    <property type="project" value="TreeGrafter"/>
</dbReference>
<dbReference type="InterPro" id="IPR022761">
    <property type="entry name" value="Fumarate_lyase_N"/>
</dbReference>
<comment type="catalytic activity">
    <reaction evidence="1 7">
        <text>2-(N(omega)-L-arginino)succinate = fumarate + L-arginine</text>
        <dbReference type="Rhea" id="RHEA:24020"/>
        <dbReference type="ChEBI" id="CHEBI:29806"/>
        <dbReference type="ChEBI" id="CHEBI:32682"/>
        <dbReference type="ChEBI" id="CHEBI:57472"/>
        <dbReference type="EC" id="4.3.2.1"/>
    </reaction>
</comment>
<evidence type="ECO:0000256" key="1">
    <source>
        <dbReference type="ARBA" id="ARBA00000985"/>
    </source>
</evidence>
<dbReference type="InterPro" id="IPR008948">
    <property type="entry name" value="L-Aspartase-like"/>
</dbReference>
<accession>A0A915UBA1</accession>
<dbReference type="PRINTS" id="PR00145">
    <property type="entry name" value="ARGSUCLYASE"/>
</dbReference>
<dbReference type="PRINTS" id="PR00149">
    <property type="entry name" value="FUMRATELYASE"/>
</dbReference>
<dbReference type="HAMAP" id="MF_00006">
    <property type="entry name" value="Arg_succ_lyase"/>
    <property type="match status" value="1"/>
</dbReference>
<dbReference type="Proteomes" id="UP001063350">
    <property type="component" value="Chromosome"/>
</dbReference>
<dbReference type="FunFam" id="1.20.200.10:FF:000015">
    <property type="entry name" value="argininosuccinate lyase isoform X2"/>
    <property type="match status" value="1"/>
</dbReference>
<dbReference type="InterPro" id="IPR029419">
    <property type="entry name" value="Arg_succ_lyase_C"/>
</dbReference>